<dbReference type="PRINTS" id="PR01210">
    <property type="entry name" value="GGTRANSPTASE"/>
</dbReference>
<dbReference type="InterPro" id="IPR029055">
    <property type="entry name" value="Ntn_hydrolases_N"/>
</dbReference>
<dbReference type="InterPro" id="IPR043137">
    <property type="entry name" value="GGT_ssub_C"/>
</dbReference>
<dbReference type="PANTHER" id="PTHR43881">
    <property type="entry name" value="GAMMA-GLUTAMYLTRANSPEPTIDASE (AFU_ORTHOLOGUE AFUA_4G13580)"/>
    <property type="match status" value="1"/>
</dbReference>
<dbReference type="GO" id="GO:0103068">
    <property type="term" value="F:leukotriene C4 gamma-glutamyl transferase activity"/>
    <property type="evidence" value="ECO:0007669"/>
    <property type="project" value="UniProtKB-EC"/>
</dbReference>
<feature type="region of interest" description="Disordered" evidence="5">
    <location>
        <begin position="1"/>
        <end position="20"/>
    </location>
</feature>
<keyword evidence="7" id="KW-1185">Reference proteome</keyword>
<comment type="pathway">
    <text evidence="4">Sulfur metabolism; glutathione metabolism.</text>
</comment>
<comment type="catalytic activity">
    <reaction evidence="1 4">
        <text>an S-substituted glutathione + H2O = an S-substituted L-cysteinylglycine + L-glutamate</text>
        <dbReference type="Rhea" id="RHEA:59468"/>
        <dbReference type="ChEBI" id="CHEBI:15377"/>
        <dbReference type="ChEBI" id="CHEBI:29985"/>
        <dbReference type="ChEBI" id="CHEBI:90779"/>
        <dbReference type="ChEBI" id="CHEBI:143103"/>
        <dbReference type="EC" id="3.4.19.13"/>
    </reaction>
</comment>
<protein>
    <recommendedName>
        <fullName evidence="4">Glutathione hydrolase proenzyme</fullName>
        <ecNumber evidence="4">2.3.2.2</ecNumber>
        <ecNumber evidence="4">3.4.19.13</ecNumber>
    </recommendedName>
    <component>
        <recommendedName>
            <fullName evidence="4">Glutathione hydrolase large chain</fullName>
        </recommendedName>
    </component>
    <component>
        <recommendedName>
            <fullName evidence="4">Glutathione hydrolase small chain</fullName>
        </recommendedName>
    </component>
</protein>
<comment type="subunit">
    <text evidence="4">This enzyme consists of two polypeptide chains, which are synthesized in precursor form from a single polypeptide.</text>
</comment>
<reference evidence="7" key="1">
    <citation type="journal article" date="2019" name="Int. J. Syst. Evol. Microbiol.">
        <title>The Global Catalogue of Microorganisms (GCM) 10K type strain sequencing project: providing services to taxonomists for standard genome sequencing and annotation.</title>
        <authorList>
            <consortium name="The Broad Institute Genomics Platform"/>
            <consortium name="The Broad Institute Genome Sequencing Center for Infectious Disease"/>
            <person name="Wu L."/>
            <person name="Ma J."/>
        </authorList>
    </citation>
    <scope>NUCLEOTIDE SEQUENCE [LARGE SCALE GENOMIC DNA]</scope>
    <source>
        <strain evidence="7">CCUG 60023</strain>
    </source>
</reference>
<dbReference type="NCBIfam" id="TIGR00066">
    <property type="entry name" value="g_glut_trans"/>
    <property type="match status" value="1"/>
</dbReference>
<comment type="caution">
    <text evidence="6">The sequence shown here is derived from an EMBL/GenBank/DDBJ whole genome shotgun (WGS) entry which is preliminary data.</text>
</comment>
<proteinExistence type="inferred from homology"/>
<comment type="PTM">
    <text evidence="4">Cleaved by autocatalysis into a large and a small subunit.</text>
</comment>
<comment type="catalytic activity">
    <reaction evidence="3 4">
        <text>an N-terminal (5-L-glutamyl)-[peptide] + an alpha-amino acid = 5-L-glutamyl amino acid + an N-terminal L-alpha-aminoacyl-[peptide]</text>
        <dbReference type="Rhea" id="RHEA:23904"/>
        <dbReference type="Rhea" id="RHEA-COMP:9780"/>
        <dbReference type="Rhea" id="RHEA-COMP:9795"/>
        <dbReference type="ChEBI" id="CHEBI:77644"/>
        <dbReference type="ChEBI" id="CHEBI:78597"/>
        <dbReference type="ChEBI" id="CHEBI:78599"/>
        <dbReference type="ChEBI" id="CHEBI:78608"/>
        <dbReference type="EC" id="2.3.2.2"/>
    </reaction>
</comment>
<dbReference type="PANTHER" id="PTHR43881:SF1">
    <property type="entry name" value="GAMMA-GLUTAMYLTRANSPEPTIDASE (AFU_ORTHOLOGUE AFUA_4G13580)"/>
    <property type="match status" value="1"/>
</dbReference>
<dbReference type="InterPro" id="IPR000101">
    <property type="entry name" value="GGT_peptidase"/>
</dbReference>
<gene>
    <name evidence="6" type="primary">ggt</name>
    <name evidence="6" type="ORF">ACFQ14_06745</name>
</gene>
<evidence type="ECO:0000256" key="1">
    <source>
        <dbReference type="ARBA" id="ARBA00001049"/>
    </source>
</evidence>
<evidence type="ECO:0000256" key="4">
    <source>
        <dbReference type="RuleBase" id="RU368036"/>
    </source>
</evidence>
<dbReference type="Gene3D" id="3.60.20.40">
    <property type="match status" value="1"/>
</dbReference>
<dbReference type="Proteomes" id="UP001597101">
    <property type="component" value="Unassembled WGS sequence"/>
</dbReference>
<dbReference type="EC" id="3.4.19.13" evidence="4"/>
<dbReference type="Pfam" id="PF01019">
    <property type="entry name" value="G_glu_transpept"/>
    <property type="match status" value="1"/>
</dbReference>
<keyword evidence="4" id="KW-0378">Hydrolase</keyword>
<keyword evidence="4 6" id="KW-0808">Transferase</keyword>
<organism evidence="6 7">
    <name type="scientific">Pseudahrensia aquimaris</name>
    <dbReference type="NCBI Taxonomy" id="744461"/>
    <lineage>
        <taxon>Bacteria</taxon>
        <taxon>Pseudomonadati</taxon>
        <taxon>Pseudomonadota</taxon>
        <taxon>Alphaproteobacteria</taxon>
        <taxon>Hyphomicrobiales</taxon>
        <taxon>Ahrensiaceae</taxon>
        <taxon>Pseudahrensia</taxon>
    </lineage>
</organism>
<dbReference type="InterPro" id="IPR052896">
    <property type="entry name" value="GGT-like_enzyme"/>
</dbReference>
<keyword evidence="4 6" id="KW-0012">Acyltransferase</keyword>
<dbReference type="Gene3D" id="1.10.246.130">
    <property type="match status" value="1"/>
</dbReference>
<dbReference type="EMBL" id="JBHTJV010000003">
    <property type="protein sequence ID" value="MFD0916100.1"/>
    <property type="molecule type" value="Genomic_DNA"/>
</dbReference>
<comment type="similarity">
    <text evidence="4">Belongs to the gamma-glutamyltransferase family.</text>
</comment>
<evidence type="ECO:0000256" key="2">
    <source>
        <dbReference type="ARBA" id="ARBA00001089"/>
    </source>
</evidence>
<evidence type="ECO:0000256" key="5">
    <source>
        <dbReference type="SAM" id="MobiDB-lite"/>
    </source>
</evidence>
<evidence type="ECO:0000313" key="6">
    <source>
        <dbReference type="EMBL" id="MFD0916100.1"/>
    </source>
</evidence>
<keyword evidence="4" id="KW-0865">Zymogen</keyword>
<name>A0ABW3FGQ0_9HYPH</name>
<dbReference type="SUPFAM" id="SSF56235">
    <property type="entry name" value="N-terminal nucleophile aminohydrolases (Ntn hydrolases)"/>
    <property type="match status" value="1"/>
</dbReference>
<sequence length="529" mass="56338">MRDLELPGRSPVHAKNGMAATSHTLSTQTAIDVLKAGGNALDAAIAACAVQCVVEPGSTGIGGDNFCLFAPEGGNKVIGYNGSGRAPAAATLEKLRSLGLSELERTSAHSVIVPGAVDAWCRLNADHGRIPMAELLTPAIDHARNGYPVSSRVHTDWVGNAEIIRSDENCARIFLPDGKVPAVGQLHHQKGLADALEIIGREGRDAFYKGELAQEMVATLQAKGGLHTLDDFASAKGEYVTPVTSTFRDLTIHECPPNGQGVIALLLMNMFERAPEGSLISAERIHFEIEACRRAYAARGLTLADPAQADVPVSGLIDKAFAAELVASIDPAKMVEPDNSILMPRHKDTVYISVVDKDRNACSFINTLFWGWGGGITTPKHGIVLTNRGQGFVLEEGHPNCIAPGKRPLHTIIPAIVTKEGRTVMSVGVMGGEYQAMGQAQFISRYIDFGMDIQEAQDAPRWMVDPFDGEVEIEGPVPDAIVEQLRGMGHSIARSTRPVGGSQAIAIDWETGVLTGGSDPRKDGCAMGY</sequence>
<dbReference type="RefSeq" id="WP_377211933.1">
    <property type="nucleotide sequence ID" value="NZ_JBHTJV010000003.1"/>
</dbReference>
<accession>A0ABW3FGQ0</accession>
<dbReference type="EC" id="2.3.2.2" evidence="4"/>
<dbReference type="InterPro" id="IPR043138">
    <property type="entry name" value="GGT_lsub"/>
</dbReference>
<evidence type="ECO:0000256" key="3">
    <source>
        <dbReference type="ARBA" id="ARBA00047417"/>
    </source>
</evidence>
<comment type="catalytic activity">
    <reaction evidence="2 4">
        <text>glutathione + H2O = L-cysteinylglycine + L-glutamate</text>
        <dbReference type="Rhea" id="RHEA:28807"/>
        <dbReference type="ChEBI" id="CHEBI:15377"/>
        <dbReference type="ChEBI" id="CHEBI:29985"/>
        <dbReference type="ChEBI" id="CHEBI:57925"/>
        <dbReference type="ChEBI" id="CHEBI:61694"/>
        <dbReference type="EC" id="3.4.19.13"/>
    </reaction>
</comment>
<evidence type="ECO:0000313" key="7">
    <source>
        <dbReference type="Proteomes" id="UP001597101"/>
    </source>
</evidence>
<keyword evidence="4" id="KW-0317">Glutathione biosynthesis</keyword>